<evidence type="ECO:0000313" key="1">
    <source>
        <dbReference type="EMBL" id="MTH80077.1"/>
    </source>
</evidence>
<evidence type="ECO:0000313" key="2">
    <source>
        <dbReference type="Proteomes" id="UP000478183"/>
    </source>
</evidence>
<dbReference type="AlphaFoldDB" id="A0A6L6JHP8"/>
<organism evidence="1 2">
    <name type="scientific">Paracoccus aestuariivivens</name>
    <dbReference type="NCBI Taxonomy" id="1820333"/>
    <lineage>
        <taxon>Bacteria</taxon>
        <taxon>Pseudomonadati</taxon>
        <taxon>Pseudomonadota</taxon>
        <taxon>Alphaproteobacteria</taxon>
        <taxon>Rhodobacterales</taxon>
        <taxon>Paracoccaceae</taxon>
        <taxon>Paracoccus</taxon>
    </lineage>
</organism>
<proteinExistence type="predicted"/>
<dbReference type="Proteomes" id="UP000478183">
    <property type="component" value="Unassembled WGS sequence"/>
</dbReference>
<comment type="caution">
    <text evidence="1">The sequence shown here is derived from an EMBL/GenBank/DDBJ whole genome shotgun (WGS) entry which is preliminary data.</text>
</comment>
<name>A0A6L6JHP8_9RHOB</name>
<dbReference type="EMBL" id="WMIE01000026">
    <property type="protein sequence ID" value="MTH80077.1"/>
    <property type="molecule type" value="Genomic_DNA"/>
</dbReference>
<sequence length="137" mass="15252">MELAYRSHQRSRRDHVNCCGVAQGLYSLAGKGLSFFTAREEHFGMLASGPSAHFTTYSDHSAFFFLPGASNSVLFIGANAWPVQIQAQICRAAQEVRTIPCQIQHHALPRSLSKHHLDRQHDVRLAVGRRQAVDLVS</sequence>
<protein>
    <submittedName>
        <fullName evidence="1">Uncharacterized protein</fullName>
    </submittedName>
</protein>
<keyword evidence="2" id="KW-1185">Reference proteome</keyword>
<reference evidence="1 2" key="1">
    <citation type="submission" date="2019-11" db="EMBL/GenBank/DDBJ databases">
        <authorList>
            <person name="Dong K."/>
        </authorList>
    </citation>
    <scope>NUCLEOTIDE SEQUENCE [LARGE SCALE GENOMIC DNA]</scope>
    <source>
        <strain evidence="1 2">NBRC 111993</strain>
    </source>
</reference>
<gene>
    <name evidence="1" type="ORF">GL286_20445</name>
</gene>
<dbReference type="RefSeq" id="WP_155097427.1">
    <property type="nucleotide sequence ID" value="NZ_WMIE01000026.1"/>
</dbReference>
<accession>A0A6L6JHP8</accession>